<evidence type="ECO:0008006" key="4">
    <source>
        <dbReference type="Google" id="ProtNLM"/>
    </source>
</evidence>
<protein>
    <recommendedName>
        <fullName evidence="4">M-phase phosphoprotein 6</fullName>
    </recommendedName>
</protein>
<gene>
    <name evidence="2" type="ORF">LWI29_009389</name>
</gene>
<dbReference type="Proteomes" id="UP001168877">
    <property type="component" value="Unassembled WGS sequence"/>
</dbReference>
<feature type="compositionally biased region" description="Polar residues" evidence="1">
    <location>
        <begin position="147"/>
        <end position="161"/>
    </location>
</feature>
<comment type="caution">
    <text evidence="2">The sequence shown here is derived from an EMBL/GenBank/DDBJ whole genome shotgun (WGS) entry which is preliminary data.</text>
</comment>
<dbReference type="PANTHER" id="PTHR13582">
    <property type="entry name" value="M-PHASE PHOSPHOPROTEIN 6"/>
    <property type="match status" value="1"/>
</dbReference>
<keyword evidence="3" id="KW-1185">Reference proteome</keyword>
<dbReference type="PANTHER" id="PTHR13582:SF0">
    <property type="entry name" value="M-PHASE PHOSPHOPROTEIN 6"/>
    <property type="match status" value="1"/>
</dbReference>
<dbReference type="EMBL" id="JAUESC010000002">
    <property type="protein sequence ID" value="KAK0603853.1"/>
    <property type="molecule type" value="Genomic_DNA"/>
</dbReference>
<evidence type="ECO:0000256" key="1">
    <source>
        <dbReference type="SAM" id="MobiDB-lite"/>
    </source>
</evidence>
<proteinExistence type="predicted"/>
<dbReference type="GO" id="GO:0000460">
    <property type="term" value="P:maturation of 5.8S rRNA"/>
    <property type="evidence" value="ECO:0007669"/>
    <property type="project" value="TreeGrafter"/>
</dbReference>
<sequence>MARRELSNTLKNLKFMQRAAPKEEKIEKEEEVKPAGNFVSPGAVKRKCVVIMEGDPQPGAIIGRMSFQSFNPSIDKLNGQASNVGQPEASATCSNNQTGKNPSRENGSLEDGECSEADKLHPEANGDHKRKQSEVVSEPQYPKKSPKNVQGGQQSSPSNHKGTFKQPKNEKLDWNVLRPPKFSNKKGDRN</sequence>
<evidence type="ECO:0000313" key="2">
    <source>
        <dbReference type="EMBL" id="KAK0603853.1"/>
    </source>
</evidence>
<feature type="compositionally biased region" description="Polar residues" evidence="1">
    <location>
        <begin position="79"/>
        <end position="106"/>
    </location>
</feature>
<dbReference type="InterPro" id="IPR019324">
    <property type="entry name" value="MPP6"/>
</dbReference>
<dbReference type="Pfam" id="PF10175">
    <property type="entry name" value="MPP6"/>
    <property type="match status" value="1"/>
</dbReference>
<accession>A0AA39W631</accession>
<dbReference type="AlphaFoldDB" id="A0AA39W631"/>
<name>A0AA39W631_ACESA</name>
<evidence type="ECO:0000313" key="3">
    <source>
        <dbReference type="Proteomes" id="UP001168877"/>
    </source>
</evidence>
<feature type="region of interest" description="Disordered" evidence="1">
    <location>
        <begin position="70"/>
        <end position="190"/>
    </location>
</feature>
<reference evidence="2" key="2">
    <citation type="submission" date="2023-06" db="EMBL/GenBank/DDBJ databases">
        <authorList>
            <person name="Swenson N.G."/>
            <person name="Wegrzyn J.L."/>
            <person name="Mcevoy S.L."/>
        </authorList>
    </citation>
    <scope>NUCLEOTIDE SEQUENCE</scope>
    <source>
        <strain evidence="2">NS2018</strain>
        <tissue evidence="2">Leaf</tissue>
    </source>
</reference>
<feature type="compositionally biased region" description="Basic and acidic residues" evidence="1">
    <location>
        <begin position="116"/>
        <end position="127"/>
    </location>
</feature>
<organism evidence="2 3">
    <name type="scientific">Acer saccharum</name>
    <name type="common">Sugar maple</name>
    <dbReference type="NCBI Taxonomy" id="4024"/>
    <lineage>
        <taxon>Eukaryota</taxon>
        <taxon>Viridiplantae</taxon>
        <taxon>Streptophyta</taxon>
        <taxon>Embryophyta</taxon>
        <taxon>Tracheophyta</taxon>
        <taxon>Spermatophyta</taxon>
        <taxon>Magnoliopsida</taxon>
        <taxon>eudicotyledons</taxon>
        <taxon>Gunneridae</taxon>
        <taxon>Pentapetalae</taxon>
        <taxon>rosids</taxon>
        <taxon>malvids</taxon>
        <taxon>Sapindales</taxon>
        <taxon>Sapindaceae</taxon>
        <taxon>Hippocastanoideae</taxon>
        <taxon>Acereae</taxon>
        <taxon>Acer</taxon>
    </lineage>
</organism>
<reference evidence="2" key="1">
    <citation type="journal article" date="2022" name="Plant J.">
        <title>Strategies of tolerance reflected in two North American maple genomes.</title>
        <authorList>
            <person name="McEvoy S.L."/>
            <person name="Sezen U.U."/>
            <person name="Trouern-Trend A."/>
            <person name="McMahon S.M."/>
            <person name="Schaberg P.G."/>
            <person name="Yang J."/>
            <person name="Wegrzyn J.L."/>
            <person name="Swenson N.G."/>
        </authorList>
    </citation>
    <scope>NUCLEOTIDE SEQUENCE</scope>
    <source>
        <strain evidence="2">NS2018</strain>
    </source>
</reference>